<reference evidence="5 6" key="2">
    <citation type="submission" date="2018-03" db="EMBL/GenBank/DDBJ databases">
        <authorList>
            <person name="Keele B.F."/>
        </authorList>
    </citation>
    <scope>NUCLEOTIDE SEQUENCE [LARGE SCALE GENOMIC DNA]</scope>
    <source>
        <strain evidence="5 6">CCALA 016</strain>
    </source>
</reference>
<dbReference type="Pfam" id="PF02384">
    <property type="entry name" value="N6_Mtase"/>
    <property type="match status" value="1"/>
</dbReference>
<evidence type="ECO:0000256" key="1">
    <source>
        <dbReference type="ARBA" id="ARBA00022603"/>
    </source>
</evidence>
<dbReference type="RefSeq" id="WP_106459281.1">
    <property type="nucleotide sequence ID" value="NZ_PXOH01000048.1"/>
</dbReference>
<evidence type="ECO:0000313" key="6">
    <source>
        <dbReference type="Proteomes" id="UP000239001"/>
    </source>
</evidence>
<comment type="caution">
    <text evidence="5">The sequence shown here is derived from an EMBL/GenBank/DDBJ whole genome shotgun (WGS) entry which is preliminary data.</text>
</comment>
<accession>A0A2T1LRB7</accession>
<gene>
    <name evidence="5" type="ORF">C7H19_23165</name>
</gene>
<dbReference type="InterPro" id="IPR003356">
    <property type="entry name" value="DNA_methylase_A-5"/>
</dbReference>
<dbReference type="PRINTS" id="PR00507">
    <property type="entry name" value="N12N6MTFRASE"/>
</dbReference>
<dbReference type="GO" id="GO:0032259">
    <property type="term" value="P:methylation"/>
    <property type="evidence" value="ECO:0007669"/>
    <property type="project" value="UniProtKB-KW"/>
</dbReference>
<dbReference type="EMBL" id="PXOH01000048">
    <property type="protein sequence ID" value="PSF31162.1"/>
    <property type="molecule type" value="Genomic_DNA"/>
</dbReference>
<keyword evidence="3" id="KW-0949">S-adenosyl-L-methionine</keyword>
<dbReference type="Gene3D" id="3.40.50.150">
    <property type="entry name" value="Vaccinia Virus protein VP39"/>
    <property type="match status" value="1"/>
</dbReference>
<keyword evidence="6" id="KW-1185">Reference proteome</keyword>
<dbReference type="PANTHER" id="PTHR33841:SF5">
    <property type="entry name" value="DNA METHYLASE (MODIFICATION METHYLASE) (METHYLTRANSFERASE)-RELATED"/>
    <property type="match status" value="1"/>
</dbReference>
<protein>
    <submittedName>
        <fullName evidence="5">SAM-dependent methyltransferase</fullName>
    </submittedName>
</protein>
<name>A0A2T1LRB7_9CHRO</name>
<dbReference type="PANTHER" id="PTHR33841">
    <property type="entry name" value="DNA METHYLTRANSFERASE YEEA-RELATED"/>
    <property type="match status" value="1"/>
</dbReference>
<dbReference type="Proteomes" id="UP000239001">
    <property type="component" value="Unassembled WGS sequence"/>
</dbReference>
<dbReference type="InterPro" id="IPR050953">
    <property type="entry name" value="N4_N6_ade-DNA_methylase"/>
</dbReference>
<dbReference type="OrthoDB" id="9784823at2"/>
<sequence>MNQKFLQQQKIEFGDFQTPQELTDSIVQLVKTQQNNLKSIIEPSCGTGNFIISCLSYLSEVDHIIGAEINQKYLDSLNLKINTIEINTKIHLIKNNFFIINWSNLIKNLLEPILIIGNPPWVTNSKLGSFKSSNLPSKNNFQNKKGLDAITGKSNFDISEWMILQYLEWLHNKNGVIAVLCKTSVARKILIHVWSNKLHILETKIYSVNALKYFAVSVDACLLIIKTSKNYQKRILQKCLVYPTLLAQQPINVIGFKDNFLISNLSDFENLKFLYQSEQNYCWRSGIKHDCAKIMELEKKNDFYYNGYSVQLDLEDLYIYPLLKSSDLNNNFIDSSRKNILVTQHYPKQDTTLISKNAPKTWNYLQENIIHFLNRKSSIYKNSPNFSIFGIGDYSFAPWKVAISGFYKSLKFRKIGSLQNKPVIFDDTVYFLPCYSESEAIFLCEILNSDLAQKFLESMIFWNDKRPITVNLLKRLSLSYLARELKREEEYLCYTK</sequence>
<dbReference type="GO" id="GO:0003677">
    <property type="term" value="F:DNA binding"/>
    <property type="evidence" value="ECO:0007669"/>
    <property type="project" value="InterPro"/>
</dbReference>
<feature type="domain" description="DNA methylase adenine-specific" evidence="4">
    <location>
        <begin position="3"/>
        <end position="229"/>
    </location>
</feature>
<dbReference type="SUPFAM" id="SSF53335">
    <property type="entry name" value="S-adenosyl-L-methionine-dependent methyltransferases"/>
    <property type="match status" value="1"/>
</dbReference>
<dbReference type="GO" id="GO:0008170">
    <property type="term" value="F:N-methyltransferase activity"/>
    <property type="evidence" value="ECO:0007669"/>
    <property type="project" value="InterPro"/>
</dbReference>
<dbReference type="InterPro" id="IPR029063">
    <property type="entry name" value="SAM-dependent_MTases_sf"/>
</dbReference>
<keyword evidence="2 5" id="KW-0808">Transferase</keyword>
<evidence type="ECO:0000313" key="5">
    <source>
        <dbReference type="EMBL" id="PSF31162.1"/>
    </source>
</evidence>
<organism evidence="5 6">
    <name type="scientific">Aphanothece hegewaldii CCALA 016</name>
    <dbReference type="NCBI Taxonomy" id="2107694"/>
    <lineage>
        <taxon>Bacteria</taxon>
        <taxon>Bacillati</taxon>
        <taxon>Cyanobacteriota</taxon>
        <taxon>Cyanophyceae</taxon>
        <taxon>Oscillatoriophycideae</taxon>
        <taxon>Chroococcales</taxon>
        <taxon>Aphanothecaceae</taxon>
        <taxon>Aphanothece</taxon>
    </lineage>
</organism>
<evidence type="ECO:0000256" key="2">
    <source>
        <dbReference type="ARBA" id="ARBA00022679"/>
    </source>
</evidence>
<reference evidence="5 6" key="1">
    <citation type="submission" date="2018-03" db="EMBL/GenBank/DDBJ databases">
        <title>The ancient ancestry and fast evolution of plastids.</title>
        <authorList>
            <person name="Moore K.R."/>
            <person name="Magnabosco C."/>
            <person name="Momper L."/>
            <person name="Gold D.A."/>
            <person name="Bosak T."/>
            <person name="Fournier G.P."/>
        </authorList>
    </citation>
    <scope>NUCLEOTIDE SEQUENCE [LARGE SCALE GENOMIC DNA]</scope>
    <source>
        <strain evidence="5 6">CCALA 016</strain>
    </source>
</reference>
<keyword evidence="1 5" id="KW-0489">Methyltransferase</keyword>
<evidence type="ECO:0000256" key="3">
    <source>
        <dbReference type="ARBA" id="ARBA00022691"/>
    </source>
</evidence>
<proteinExistence type="predicted"/>
<dbReference type="AlphaFoldDB" id="A0A2T1LRB7"/>
<evidence type="ECO:0000259" key="4">
    <source>
        <dbReference type="Pfam" id="PF02384"/>
    </source>
</evidence>